<evidence type="ECO:0000313" key="2">
    <source>
        <dbReference type="Proteomes" id="UP000271889"/>
    </source>
</evidence>
<organism evidence="1 2">
    <name type="scientific">Cylicostephanus goldi</name>
    <name type="common">Nematode worm</name>
    <dbReference type="NCBI Taxonomy" id="71465"/>
    <lineage>
        <taxon>Eukaryota</taxon>
        <taxon>Metazoa</taxon>
        <taxon>Ecdysozoa</taxon>
        <taxon>Nematoda</taxon>
        <taxon>Chromadorea</taxon>
        <taxon>Rhabditida</taxon>
        <taxon>Rhabditina</taxon>
        <taxon>Rhabditomorpha</taxon>
        <taxon>Strongyloidea</taxon>
        <taxon>Strongylidae</taxon>
        <taxon>Cylicostephanus</taxon>
    </lineage>
</organism>
<dbReference type="AlphaFoldDB" id="A0A3P6R9W1"/>
<evidence type="ECO:0000313" key="1">
    <source>
        <dbReference type="EMBL" id="VDK57409.1"/>
    </source>
</evidence>
<accession>A0A3P6R9W1</accession>
<dbReference type="EMBL" id="UYRV01010390">
    <property type="protein sequence ID" value="VDK57409.1"/>
    <property type="molecule type" value="Genomic_DNA"/>
</dbReference>
<gene>
    <name evidence="1" type="ORF">CGOC_LOCUS3975</name>
</gene>
<keyword evidence="2" id="KW-1185">Reference proteome</keyword>
<sequence>MRLFPYLGHGSGKVVHAKVTTMDADLDRIVIEVGSTSLQY</sequence>
<name>A0A3P6R9W1_CYLGO</name>
<dbReference type="Proteomes" id="UP000271889">
    <property type="component" value="Unassembled WGS sequence"/>
</dbReference>
<protein>
    <submittedName>
        <fullName evidence="1">Uncharacterized protein</fullName>
    </submittedName>
</protein>
<reference evidence="1 2" key="1">
    <citation type="submission" date="2018-11" db="EMBL/GenBank/DDBJ databases">
        <authorList>
            <consortium name="Pathogen Informatics"/>
        </authorList>
    </citation>
    <scope>NUCLEOTIDE SEQUENCE [LARGE SCALE GENOMIC DNA]</scope>
</reference>
<proteinExistence type="predicted"/>